<dbReference type="Proteomes" id="UP001177023">
    <property type="component" value="Unassembled WGS sequence"/>
</dbReference>
<reference evidence="1" key="1">
    <citation type="submission" date="2023-06" db="EMBL/GenBank/DDBJ databases">
        <authorList>
            <person name="Delattre M."/>
        </authorList>
    </citation>
    <scope>NUCLEOTIDE SEQUENCE</scope>
    <source>
        <strain evidence="1">AF72</strain>
    </source>
</reference>
<protein>
    <submittedName>
        <fullName evidence="1">Uncharacterized protein</fullName>
    </submittedName>
</protein>
<keyword evidence="2" id="KW-1185">Reference proteome</keyword>
<name>A0AA36FU77_9BILA</name>
<dbReference type="AlphaFoldDB" id="A0AA36FU77"/>
<evidence type="ECO:0000313" key="2">
    <source>
        <dbReference type="Proteomes" id="UP001177023"/>
    </source>
</evidence>
<proteinExistence type="predicted"/>
<comment type="caution">
    <text evidence="1">The sequence shown here is derived from an EMBL/GenBank/DDBJ whole genome shotgun (WGS) entry which is preliminary data.</text>
</comment>
<organism evidence="1 2">
    <name type="scientific">Mesorhabditis spiculigera</name>
    <dbReference type="NCBI Taxonomy" id="96644"/>
    <lineage>
        <taxon>Eukaryota</taxon>
        <taxon>Metazoa</taxon>
        <taxon>Ecdysozoa</taxon>
        <taxon>Nematoda</taxon>
        <taxon>Chromadorea</taxon>
        <taxon>Rhabditida</taxon>
        <taxon>Rhabditina</taxon>
        <taxon>Rhabditomorpha</taxon>
        <taxon>Rhabditoidea</taxon>
        <taxon>Rhabditidae</taxon>
        <taxon>Mesorhabditinae</taxon>
        <taxon>Mesorhabditis</taxon>
    </lineage>
</organism>
<dbReference type="EMBL" id="CATQJA010001494">
    <property type="protein sequence ID" value="CAJ0567505.1"/>
    <property type="molecule type" value="Genomic_DNA"/>
</dbReference>
<accession>A0AA36FU77</accession>
<sequence>MERFWVAHDAPPFDIRADRDFLSAGSYTVTWKYEETIFTASGIKGPVAHKFISFQGKFGTEKTKAEMSIEYFDSQGKIINTEKFEAHGGEGKLTRGIR</sequence>
<feature type="non-terminal residue" evidence="1">
    <location>
        <position position="98"/>
    </location>
</feature>
<gene>
    <name evidence="1" type="ORF">MSPICULIGERA_LOCUS6057</name>
</gene>
<evidence type="ECO:0000313" key="1">
    <source>
        <dbReference type="EMBL" id="CAJ0567505.1"/>
    </source>
</evidence>